<organism evidence="1 2">
    <name type="scientific">Actinobacillus delphinicola</name>
    <dbReference type="NCBI Taxonomy" id="51161"/>
    <lineage>
        <taxon>Bacteria</taxon>
        <taxon>Pseudomonadati</taxon>
        <taxon>Pseudomonadota</taxon>
        <taxon>Gammaproteobacteria</taxon>
        <taxon>Pasteurellales</taxon>
        <taxon>Pasteurellaceae</taxon>
        <taxon>Actinobacillus</taxon>
    </lineage>
</organism>
<accession>A0A448TS83</accession>
<dbReference type="GO" id="GO:0016853">
    <property type="term" value="F:isomerase activity"/>
    <property type="evidence" value="ECO:0007669"/>
    <property type="project" value="UniProtKB-KW"/>
</dbReference>
<evidence type="ECO:0000313" key="1">
    <source>
        <dbReference type="EMBL" id="VEJ08755.1"/>
    </source>
</evidence>
<gene>
    <name evidence="1" type="ORF">NCTC12871_00170</name>
</gene>
<reference evidence="1 2" key="1">
    <citation type="submission" date="2018-12" db="EMBL/GenBank/DDBJ databases">
        <authorList>
            <consortium name="Pathogen Informatics"/>
        </authorList>
    </citation>
    <scope>NUCLEOTIDE SEQUENCE [LARGE SCALE GENOMIC DNA]</scope>
    <source>
        <strain evidence="1 2">NCTC12871</strain>
    </source>
</reference>
<name>A0A448TS83_9PAST</name>
<protein>
    <submittedName>
        <fullName evidence="1">Thiol-disulfide isomerase/thioredoxin</fullName>
    </submittedName>
</protein>
<dbReference type="EMBL" id="LR134510">
    <property type="protein sequence ID" value="VEJ08755.1"/>
    <property type="molecule type" value="Genomic_DNA"/>
</dbReference>
<dbReference type="InterPro" id="IPR036249">
    <property type="entry name" value="Thioredoxin-like_sf"/>
</dbReference>
<evidence type="ECO:0000313" key="2">
    <source>
        <dbReference type="Proteomes" id="UP000279799"/>
    </source>
</evidence>
<dbReference type="AlphaFoldDB" id="A0A448TS83"/>
<dbReference type="Proteomes" id="UP000279799">
    <property type="component" value="Chromosome"/>
</dbReference>
<dbReference type="Gene3D" id="3.40.30.10">
    <property type="entry name" value="Glutaredoxin"/>
    <property type="match status" value="1"/>
</dbReference>
<dbReference type="SUPFAM" id="SSF52833">
    <property type="entry name" value="Thioredoxin-like"/>
    <property type="match status" value="1"/>
</dbReference>
<dbReference type="KEGG" id="adp:NCTC12871_00170"/>
<dbReference type="Pfam" id="PF14595">
    <property type="entry name" value="Thioredoxin_9"/>
    <property type="match status" value="1"/>
</dbReference>
<sequence>MFTYQDYLNFNSKEDAEKQIAAFEKIQLSYDTLTELEKLKTPQEWIILAEPFCPDCRVFVPIIEKMARNNPLLTLRYIPRYDLEKAQLFDSSEQQKVIEETHSIPSAFLVGEKTTVIYQEFPSLVKEKMDQYPENYQMLRYAYREGGFTDLIEKQLVDFLLRK</sequence>
<keyword evidence="1" id="KW-0413">Isomerase</keyword>
<keyword evidence="2" id="KW-1185">Reference proteome</keyword>
<proteinExistence type="predicted"/>